<dbReference type="OrthoDB" id="638006at2759"/>
<dbReference type="InterPro" id="IPR055126">
    <property type="entry name" value="EDR4-like_N"/>
</dbReference>
<dbReference type="Pfam" id="PF22910">
    <property type="entry name" value="EDR4-like_1st"/>
    <property type="match status" value="1"/>
</dbReference>
<feature type="region of interest" description="Disordered" evidence="1">
    <location>
        <begin position="301"/>
        <end position="326"/>
    </location>
</feature>
<dbReference type="Pfam" id="PF11331">
    <property type="entry name" value="Zn_ribbon_12"/>
    <property type="match status" value="1"/>
</dbReference>
<feature type="domain" description="Probable zinc-ribbon" evidence="2">
    <location>
        <begin position="778"/>
        <end position="820"/>
    </location>
</feature>
<dbReference type="InterPro" id="IPR021480">
    <property type="entry name" value="Zinc_ribbon_12"/>
</dbReference>
<evidence type="ECO:0000256" key="1">
    <source>
        <dbReference type="SAM" id="MobiDB-lite"/>
    </source>
</evidence>
<dbReference type="Proteomes" id="UP000636709">
    <property type="component" value="Unassembled WGS sequence"/>
</dbReference>
<evidence type="ECO:0000313" key="5">
    <source>
        <dbReference type="Proteomes" id="UP000636709"/>
    </source>
</evidence>
<dbReference type="EMBL" id="JACEFO010001767">
    <property type="protein sequence ID" value="KAF8706381.1"/>
    <property type="molecule type" value="Genomic_DNA"/>
</dbReference>
<sequence>MEAHNLRFVRCPKCHQLLVEYPSIPVYKCGGCGTVLRAKHRAVPVAGSGSEDHNSFSNSLKGSPQSSKSICSDEQKAVSSIHQPREAMADGSISSTKYNINSCEGAQERTMCITETVTHAEHLNEETCCLIDGTIQNSGVAAKETWGKNTGADSSSVLTEKLENVDTSENANGGKVDNFGTNAVKILYEKNGVHREESPHPYEGMRVESHKALIEELERSLSFSSDDDYFSDEAENSGLSDALRNQMGSRRFMLGSETNDASRSDPHGRLIEELEMSFSDAEEPIEHHALVADRVHRKSHNMDPQTLGAESAHPHEESLLSSDNGHLKSEQISHQENMLLGNGNKGKEYVADDNNTARYVHEGEHIVICSEEIPERFHEKEHIKDRQSPDIEHAYPYEGSTSSVDDGSIKIKQSFQQNDLMANVTQEMEEVCTEDDRMTSCAHGNDNPLLADEDIADGVSGNIDLMAGITQEMEESYLEYGNMTNCVHVNDSTLVLADENIAERVHGKEEQTADVNQEMEDGNMTNHVHVNDSVVLADEDIAERVDGNEEASGSTGENEESCMENENENVAVADKDIAKNIHENEQGKDWQSLEAESAHLYEEAIPSFSGGHVKPKQSFQQDEPIADGSKQKEEAYMEDGNMTSCVQENSAALGSERNYQKRSLEYQQQSNSYDVESHLCSVNGDSLPSSCALESYYGHARPPRYQPPHTFSPSHTYTHYRFGHAQTHLPHNYDPWEFNSYYQSSYAESTILDQESLRASYKEQKRVVRKHILRPLSGASPFTICNSCFNLVQMPSDIYISKAKVGKMQCGKCSKVLALAFPVLYNASAKNSVDVTQEPYGVDDSTITKNEDIASYYAECLTGGPISISEDYGASYTRSLPTQAGSSLAATQSTAKKVSDSALHRLMGYDSASQLLRHSRVFEDGYESFESMVPVSSRVSRRKNM</sequence>
<dbReference type="PANTHER" id="PTHR31105">
    <property type="entry name" value="EXTRA-LARGE G-PROTEIN-LIKE"/>
    <property type="match status" value="1"/>
</dbReference>
<dbReference type="InterPro" id="IPR040244">
    <property type="entry name" value="EDR4-like"/>
</dbReference>
<evidence type="ECO:0008006" key="6">
    <source>
        <dbReference type="Google" id="ProtNLM"/>
    </source>
</evidence>
<accession>A0A835BR35</accession>
<gene>
    <name evidence="4" type="ORF">HU200_030645</name>
</gene>
<keyword evidence="5" id="KW-1185">Reference proteome</keyword>
<feature type="region of interest" description="Disordered" evidence="1">
    <location>
        <begin position="46"/>
        <end position="74"/>
    </location>
</feature>
<proteinExistence type="predicted"/>
<reference evidence="4" key="1">
    <citation type="submission" date="2020-07" db="EMBL/GenBank/DDBJ databases">
        <title>Genome sequence and genetic diversity analysis of an under-domesticated orphan crop, white fonio (Digitaria exilis).</title>
        <authorList>
            <person name="Bennetzen J.L."/>
            <person name="Chen S."/>
            <person name="Ma X."/>
            <person name="Wang X."/>
            <person name="Yssel A.E.J."/>
            <person name="Chaluvadi S.R."/>
            <person name="Johnson M."/>
            <person name="Gangashetty P."/>
            <person name="Hamidou F."/>
            <person name="Sanogo M.D."/>
            <person name="Zwaenepoel A."/>
            <person name="Wallace J."/>
            <person name="Van De Peer Y."/>
            <person name="Van Deynze A."/>
        </authorList>
    </citation>
    <scope>NUCLEOTIDE SEQUENCE</scope>
    <source>
        <tissue evidence="4">Leaves</tissue>
    </source>
</reference>
<dbReference type="PANTHER" id="PTHR31105:SF38">
    <property type="entry name" value="PROTEIN ENHANCED DISEASE RESISTANCE 4"/>
    <property type="match status" value="1"/>
</dbReference>
<evidence type="ECO:0000313" key="4">
    <source>
        <dbReference type="EMBL" id="KAF8706381.1"/>
    </source>
</evidence>
<comment type="caution">
    <text evidence="4">The sequence shown here is derived from an EMBL/GenBank/DDBJ whole genome shotgun (WGS) entry which is preliminary data.</text>
</comment>
<protein>
    <recommendedName>
        <fullName evidence="6">Zinc-ribbon domain-containing protein</fullName>
    </recommendedName>
</protein>
<feature type="region of interest" description="Disordered" evidence="1">
    <location>
        <begin position="608"/>
        <end position="633"/>
    </location>
</feature>
<feature type="compositionally biased region" description="Polar residues" evidence="1">
    <location>
        <begin position="55"/>
        <end position="70"/>
    </location>
</feature>
<feature type="region of interest" description="Disordered" evidence="1">
    <location>
        <begin position="544"/>
        <end position="565"/>
    </location>
</feature>
<evidence type="ECO:0000259" key="2">
    <source>
        <dbReference type="Pfam" id="PF11331"/>
    </source>
</evidence>
<dbReference type="GO" id="GO:1900150">
    <property type="term" value="P:regulation of defense response to fungus"/>
    <property type="evidence" value="ECO:0007669"/>
    <property type="project" value="InterPro"/>
</dbReference>
<name>A0A835BR35_9POAL</name>
<organism evidence="4 5">
    <name type="scientific">Digitaria exilis</name>
    <dbReference type="NCBI Taxonomy" id="1010633"/>
    <lineage>
        <taxon>Eukaryota</taxon>
        <taxon>Viridiplantae</taxon>
        <taxon>Streptophyta</taxon>
        <taxon>Embryophyta</taxon>
        <taxon>Tracheophyta</taxon>
        <taxon>Spermatophyta</taxon>
        <taxon>Magnoliopsida</taxon>
        <taxon>Liliopsida</taxon>
        <taxon>Poales</taxon>
        <taxon>Poaceae</taxon>
        <taxon>PACMAD clade</taxon>
        <taxon>Panicoideae</taxon>
        <taxon>Panicodae</taxon>
        <taxon>Paniceae</taxon>
        <taxon>Anthephorinae</taxon>
        <taxon>Digitaria</taxon>
    </lineage>
</organism>
<evidence type="ECO:0000259" key="3">
    <source>
        <dbReference type="Pfam" id="PF22910"/>
    </source>
</evidence>
<dbReference type="AlphaFoldDB" id="A0A835BR35"/>
<feature type="domain" description="Enhanced disease resistance 4-like N-terminal" evidence="3">
    <location>
        <begin position="6"/>
        <end position="38"/>
    </location>
</feature>